<name>A0A6J6UR83_9ZZZZ</name>
<proteinExistence type="predicted"/>
<dbReference type="AlphaFoldDB" id="A0A6J6UR83"/>
<keyword evidence="2" id="KW-0812">Transmembrane</keyword>
<protein>
    <submittedName>
        <fullName evidence="3">Unannotated protein</fullName>
    </submittedName>
</protein>
<keyword evidence="2" id="KW-1133">Transmembrane helix</keyword>
<evidence type="ECO:0000256" key="1">
    <source>
        <dbReference type="SAM" id="MobiDB-lite"/>
    </source>
</evidence>
<organism evidence="3">
    <name type="scientific">freshwater metagenome</name>
    <dbReference type="NCBI Taxonomy" id="449393"/>
    <lineage>
        <taxon>unclassified sequences</taxon>
        <taxon>metagenomes</taxon>
        <taxon>ecological metagenomes</taxon>
    </lineage>
</organism>
<reference evidence="3" key="1">
    <citation type="submission" date="2020-05" db="EMBL/GenBank/DDBJ databases">
        <authorList>
            <person name="Chiriac C."/>
            <person name="Salcher M."/>
            <person name="Ghai R."/>
            <person name="Kavagutti S V."/>
        </authorList>
    </citation>
    <scope>NUCLEOTIDE SEQUENCE</scope>
</reference>
<evidence type="ECO:0000256" key="2">
    <source>
        <dbReference type="SAM" id="Phobius"/>
    </source>
</evidence>
<evidence type="ECO:0000313" key="3">
    <source>
        <dbReference type="EMBL" id="CAB4760997.1"/>
    </source>
</evidence>
<accession>A0A6J6UR83</accession>
<sequence length="124" mass="13680">MADPGPRPRVRVTGPPRRRPPVARAGEVDQDTRLGGLYVGSLLREQLWLAVRTLTVLVLVVGSLPLVLHLAPDLAALRVGPFPVAWLVLGGATYPVLVLLAWRYVRRAERNEAAFAELMDEVER</sequence>
<gene>
    <name evidence="3" type="ORF">UFOPK2761_02621</name>
</gene>
<feature type="transmembrane region" description="Helical" evidence="2">
    <location>
        <begin position="83"/>
        <end position="102"/>
    </location>
</feature>
<keyword evidence="2" id="KW-0472">Membrane</keyword>
<feature type="transmembrane region" description="Helical" evidence="2">
    <location>
        <begin position="47"/>
        <end position="71"/>
    </location>
</feature>
<feature type="region of interest" description="Disordered" evidence="1">
    <location>
        <begin position="1"/>
        <end position="26"/>
    </location>
</feature>
<dbReference type="EMBL" id="CAEZYQ010000024">
    <property type="protein sequence ID" value="CAB4760997.1"/>
    <property type="molecule type" value="Genomic_DNA"/>
</dbReference>